<feature type="region of interest" description="Disordered" evidence="1">
    <location>
        <begin position="91"/>
        <end position="116"/>
    </location>
</feature>
<dbReference type="EMBL" id="HACM01004642">
    <property type="protein sequence ID" value="CRZ05084.1"/>
    <property type="molecule type" value="Transcribed_RNA"/>
</dbReference>
<name>A0A0H5R9I2_9EUKA</name>
<reference evidence="2" key="1">
    <citation type="submission" date="2015-04" db="EMBL/GenBank/DDBJ databases">
        <title>The genome sequence of the plant pathogenic Rhizarian Plasmodiophora brassicae reveals insights in its biotrophic life cycle and the origin of chitin synthesis.</title>
        <authorList>
            <person name="Schwelm A."/>
            <person name="Fogelqvist J."/>
            <person name="Knaust A."/>
            <person name="Julke S."/>
            <person name="Lilja T."/>
            <person name="Dhandapani V."/>
            <person name="Bonilla-Rosso G."/>
            <person name="Karlsson M."/>
            <person name="Shevchenko A."/>
            <person name="Choi S.R."/>
            <person name="Kim H.G."/>
            <person name="Park J.Y."/>
            <person name="Lim Y.P."/>
            <person name="Ludwig-Muller J."/>
            <person name="Dixelius C."/>
        </authorList>
    </citation>
    <scope>NUCLEOTIDE SEQUENCE</scope>
    <source>
        <tissue evidence="2">Potato root galls</tissue>
    </source>
</reference>
<feature type="non-terminal residue" evidence="2">
    <location>
        <position position="116"/>
    </location>
</feature>
<dbReference type="AlphaFoldDB" id="A0A0H5R9I2"/>
<accession>A0A0H5R9I2</accession>
<evidence type="ECO:0000256" key="1">
    <source>
        <dbReference type="SAM" id="MobiDB-lite"/>
    </source>
</evidence>
<feature type="non-terminal residue" evidence="2">
    <location>
        <position position="1"/>
    </location>
</feature>
<feature type="compositionally biased region" description="Polar residues" evidence="1">
    <location>
        <begin position="91"/>
        <end position="100"/>
    </location>
</feature>
<evidence type="ECO:0000313" key="2">
    <source>
        <dbReference type="EMBL" id="CRZ05084.1"/>
    </source>
</evidence>
<organism evidence="2">
    <name type="scientific">Spongospora subterranea</name>
    <dbReference type="NCBI Taxonomy" id="70186"/>
    <lineage>
        <taxon>Eukaryota</taxon>
        <taxon>Sar</taxon>
        <taxon>Rhizaria</taxon>
        <taxon>Endomyxa</taxon>
        <taxon>Phytomyxea</taxon>
        <taxon>Plasmodiophorida</taxon>
        <taxon>Plasmodiophoridae</taxon>
        <taxon>Spongospora</taxon>
    </lineage>
</organism>
<protein>
    <submittedName>
        <fullName evidence="2">Uncharacterized protein</fullName>
    </submittedName>
</protein>
<proteinExistence type="predicted"/>
<sequence length="116" mass="13070">LDVPIKVQTLSEIDNQVVPLLGFSPRPLCSPENTPDIFAEAERQKSLIQRFYQVHSIGPLEVYNKFMQFEYLLHMDCDAVVKKWFAGVPLSTSQPGTDTSDNGDETAQGIMRKHTC</sequence>